<protein>
    <recommendedName>
        <fullName evidence="3">DUF559 domain-containing protein</fullName>
    </recommendedName>
</protein>
<dbReference type="RefSeq" id="WP_377406762.1">
    <property type="nucleotide sequence ID" value="NZ_JBHTFQ010000015.1"/>
</dbReference>
<evidence type="ECO:0000313" key="2">
    <source>
        <dbReference type="Proteomes" id="UP001596516"/>
    </source>
</evidence>
<reference evidence="2" key="1">
    <citation type="journal article" date="2019" name="Int. J. Syst. Evol. Microbiol.">
        <title>The Global Catalogue of Microorganisms (GCM) 10K type strain sequencing project: providing services to taxonomists for standard genome sequencing and annotation.</title>
        <authorList>
            <consortium name="The Broad Institute Genomics Platform"/>
            <consortium name="The Broad Institute Genome Sequencing Center for Infectious Disease"/>
            <person name="Wu L."/>
            <person name="Ma J."/>
        </authorList>
    </citation>
    <scope>NUCLEOTIDE SEQUENCE [LARGE SCALE GENOMIC DNA]</scope>
    <source>
        <strain evidence="2">CGMCC 1.12750</strain>
    </source>
</reference>
<evidence type="ECO:0000313" key="1">
    <source>
        <dbReference type="EMBL" id="MFC7706220.1"/>
    </source>
</evidence>
<proteinExistence type="predicted"/>
<gene>
    <name evidence="1" type="ORF">ACFQXB_18780</name>
</gene>
<dbReference type="EMBL" id="JBHTFQ010000015">
    <property type="protein sequence ID" value="MFC7706220.1"/>
    <property type="molecule type" value="Genomic_DNA"/>
</dbReference>
<sequence length="533" mass="60230">MNLKPPPVDKGQLGLDEFRRNAKLYELSITNRMSREFYRADLSKWKKLYASLAAKREPGSNAAIHFASLSSLCGDLLDQYGPEPPPKKRAPKTTTSIRLVYPDFPDEVTHRLHFLEGPGARRQRANDLASHAAFVFRQTSGTGRVLVSVGTRQDDTRLFERLVEAIGAGLFGDPAKSGFDAERKNPQCASNAVTPLERVWQDNNQARGYSWQARALGDQFRGIDGKGLPQDLPDVKDAPPWDPDPKWQQILNLTEANRLSDAMDLVEAIPGRDREALLDEVIYLKFLTDREIRADDLRLIARKYAATSLIAGRLHDEFEAFVAYLDQELQDDPPVLSKLLRFDPDFGQGMIPVPPPASDWPAYRAYQAQFINSTAPRGRIFSVNIDVGFANVESLLAGHMALAEDAFRRDRSIPGIGASGWISELALLDLFRAIWPNAKHQWRPWFLGRQSIDIYIPEINLAVEYQGQQHYQPVALFGGEEGFKNAQIRDERKRLLLEANRIRHLEWRYDAPISRKALMLKLAEIGISLPLKE</sequence>
<dbReference type="Proteomes" id="UP001596516">
    <property type="component" value="Unassembled WGS sequence"/>
</dbReference>
<accession>A0ABW2UQ26</accession>
<dbReference type="Gene3D" id="3.40.960.10">
    <property type="entry name" value="VSR Endonuclease"/>
    <property type="match status" value="1"/>
</dbReference>
<organism evidence="1 2">
    <name type="scientific">Plastorhodobacter daqingensis</name>
    <dbReference type="NCBI Taxonomy" id="1387281"/>
    <lineage>
        <taxon>Bacteria</taxon>
        <taxon>Pseudomonadati</taxon>
        <taxon>Pseudomonadota</taxon>
        <taxon>Alphaproteobacteria</taxon>
        <taxon>Rhodobacterales</taxon>
        <taxon>Paracoccaceae</taxon>
        <taxon>Plastorhodobacter</taxon>
    </lineage>
</organism>
<evidence type="ECO:0008006" key="3">
    <source>
        <dbReference type="Google" id="ProtNLM"/>
    </source>
</evidence>
<keyword evidence="2" id="KW-1185">Reference proteome</keyword>
<comment type="caution">
    <text evidence="1">The sequence shown here is derived from an EMBL/GenBank/DDBJ whole genome shotgun (WGS) entry which is preliminary data.</text>
</comment>
<name>A0ABW2UQ26_9RHOB</name>